<keyword evidence="3" id="KW-1185">Reference proteome</keyword>
<evidence type="ECO:0000313" key="2">
    <source>
        <dbReference type="EMBL" id="SFR62736.1"/>
    </source>
</evidence>
<gene>
    <name evidence="2" type="ORF">SAMN04487947_3013</name>
</gene>
<accession>A0A1I6I7P5</accession>
<dbReference type="RefSeq" id="WP_089808968.1">
    <property type="nucleotide sequence ID" value="NZ_FOYT01000002.1"/>
</dbReference>
<keyword evidence="1" id="KW-1133">Transmembrane helix</keyword>
<evidence type="ECO:0000256" key="1">
    <source>
        <dbReference type="SAM" id="Phobius"/>
    </source>
</evidence>
<proteinExistence type="predicted"/>
<evidence type="ECO:0000313" key="3">
    <source>
        <dbReference type="Proteomes" id="UP000198531"/>
    </source>
</evidence>
<sequence length="170" mass="17401">MNRQTRLSVAVGLLTLALGALFAVTLEAQQAAGTGASTWLPYVAESPAVTVMVYDNAVAVVGFVLSPVLLFAVGFVFGRRLDLPRAYGGVLRALLVGCVAGYGVGRVAAVLWTYGLDLPVAAVFGMVVPAVVFVAARTVLVGFAGVSVGYLTAAGTGRDVRAPEEGQSAQ</sequence>
<protein>
    <submittedName>
        <fullName evidence="2">Uncharacterized protein</fullName>
    </submittedName>
</protein>
<dbReference type="AlphaFoldDB" id="A0A1I6I7P5"/>
<feature type="transmembrane region" description="Helical" evidence="1">
    <location>
        <begin position="120"/>
        <end position="151"/>
    </location>
</feature>
<keyword evidence="1" id="KW-0812">Transmembrane</keyword>
<dbReference type="STRING" id="553469.SAMN04487947_3013"/>
<keyword evidence="1" id="KW-0472">Membrane</keyword>
<organism evidence="2 3">
    <name type="scientific">Halogeometricum rufum</name>
    <dbReference type="NCBI Taxonomy" id="553469"/>
    <lineage>
        <taxon>Archaea</taxon>
        <taxon>Methanobacteriati</taxon>
        <taxon>Methanobacteriota</taxon>
        <taxon>Stenosarchaea group</taxon>
        <taxon>Halobacteria</taxon>
        <taxon>Halobacteriales</taxon>
        <taxon>Haloferacaceae</taxon>
        <taxon>Halogeometricum</taxon>
    </lineage>
</organism>
<name>A0A1I6I7P5_9EURY</name>
<dbReference type="EMBL" id="FOYT01000002">
    <property type="protein sequence ID" value="SFR62736.1"/>
    <property type="molecule type" value="Genomic_DNA"/>
</dbReference>
<dbReference type="Proteomes" id="UP000198531">
    <property type="component" value="Unassembled WGS sequence"/>
</dbReference>
<feature type="transmembrane region" description="Helical" evidence="1">
    <location>
        <begin position="57"/>
        <end position="78"/>
    </location>
</feature>
<feature type="transmembrane region" description="Helical" evidence="1">
    <location>
        <begin position="90"/>
        <end position="114"/>
    </location>
</feature>
<reference evidence="3" key="1">
    <citation type="submission" date="2016-10" db="EMBL/GenBank/DDBJ databases">
        <authorList>
            <person name="Varghese N."/>
            <person name="Submissions S."/>
        </authorList>
    </citation>
    <scope>NUCLEOTIDE SEQUENCE [LARGE SCALE GENOMIC DNA]</scope>
    <source>
        <strain evidence="3">CGMCC 1.7736</strain>
    </source>
</reference>